<reference evidence="1 2" key="1">
    <citation type="submission" date="2020-07" db="EMBL/GenBank/DDBJ databases">
        <title>Sequencing the genomes of 1000 actinobacteria strains.</title>
        <authorList>
            <person name="Klenk H.-P."/>
        </authorList>
    </citation>
    <scope>NUCLEOTIDE SEQUENCE [LARGE SCALE GENOMIC DNA]</scope>
    <source>
        <strain evidence="1 2">DSM 19663</strain>
    </source>
</reference>
<protein>
    <submittedName>
        <fullName evidence="1">Uncharacterized protein</fullName>
    </submittedName>
</protein>
<proteinExistence type="predicted"/>
<gene>
    <name evidence="1" type="ORF">FHX53_001957</name>
</gene>
<evidence type="ECO:0000313" key="2">
    <source>
        <dbReference type="Proteomes" id="UP000585905"/>
    </source>
</evidence>
<dbReference type="Proteomes" id="UP000585905">
    <property type="component" value="Unassembled WGS sequence"/>
</dbReference>
<organism evidence="1 2">
    <name type="scientific">Microcella alkalica</name>
    <dbReference type="NCBI Taxonomy" id="355930"/>
    <lineage>
        <taxon>Bacteria</taxon>
        <taxon>Bacillati</taxon>
        <taxon>Actinomycetota</taxon>
        <taxon>Actinomycetes</taxon>
        <taxon>Micrococcales</taxon>
        <taxon>Microbacteriaceae</taxon>
        <taxon>Microcella</taxon>
    </lineage>
</organism>
<dbReference type="AlphaFoldDB" id="A0A839EB08"/>
<comment type="caution">
    <text evidence="1">The sequence shown here is derived from an EMBL/GenBank/DDBJ whole genome shotgun (WGS) entry which is preliminary data.</text>
</comment>
<dbReference type="RefSeq" id="WP_182491161.1">
    <property type="nucleotide sequence ID" value="NZ_BAAAOV010000033.1"/>
</dbReference>
<name>A0A839EB08_9MICO</name>
<keyword evidence="2" id="KW-1185">Reference proteome</keyword>
<accession>A0A839EB08</accession>
<dbReference type="EMBL" id="JACGWX010000005">
    <property type="protein sequence ID" value="MBA8848353.1"/>
    <property type="molecule type" value="Genomic_DNA"/>
</dbReference>
<sequence>MPEFQFRDTPMSDTAMLMPALNDLLHSDAQSASPEEAAVWLIEQLDDESMQLTGQHLFDFDLWFFSHSPLELGEARRNDGIGAVSRGVSLVRSRVDRLNAIGSPSGQVARGLWVPWEIEYRYETIYQSEFPWGISFVMQGAFLGNPLAGDRGPWKNKRPKFPTAG</sequence>
<evidence type="ECO:0000313" key="1">
    <source>
        <dbReference type="EMBL" id="MBA8848353.1"/>
    </source>
</evidence>